<keyword evidence="2" id="KW-1185">Reference proteome</keyword>
<proteinExistence type="predicted"/>
<dbReference type="Proteomes" id="UP000663929">
    <property type="component" value="Chromosome"/>
</dbReference>
<dbReference type="InterPro" id="IPR052960">
    <property type="entry name" value="GlcN6P_deaminase-like"/>
</dbReference>
<dbReference type="EMBL" id="CP071793">
    <property type="protein sequence ID" value="QTD53439.1"/>
    <property type="molecule type" value="Genomic_DNA"/>
</dbReference>
<organism evidence="1 2">
    <name type="scientific">Sulfidibacter corallicola</name>
    <dbReference type="NCBI Taxonomy" id="2818388"/>
    <lineage>
        <taxon>Bacteria</taxon>
        <taxon>Pseudomonadati</taxon>
        <taxon>Acidobacteriota</taxon>
        <taxon>Holophagae</taxon>
        <taxon>Acanthopleuribacterales</taxon>
        <taxon>Acanthopleuribacteraceae</taxon>
        <taxon>Sulfidibacter</taxon>
    </lineage>
</organism>
<dbReference type="SUPFAM" id="SSF100950">
    <property type="entry name" value="NagB/RpiA/CoA transferase-like"/>
    <property type="match status" value="1"/>
</dbReference>
<dbReference type="KEGG" id="scor:J3U87_13375"/>
<dbReference type="InterPro" id="IPR037171">
    <property type="entry name" value="NagB/RpiA_transferase-like"/>
</dbReference>
<dbReference type="AlphaFoldDB" id="A0A8A4TU02"/>
<dbReference type="GO" id="GO:0006044">
    <property type="term" value="P:N-acetylglucosamine metabolic process"/>
    <property type="evidence" value="ECO:0007669"/>
    <property type="project" value="InterPro"/>
</dbReference>
<reference evidence="1" key="1">
    <citation type="submission" date="2021-03" db="EMBL/GenBank/DDBJ databases">
        <title>Acanthopleuribacteraceae sp. M133.</title>
        <authorList>
            <person name="Wang G."/>
        </authorList>
    </citation>
    <scope>NUCLEOTIDE SEQUENCE</scope>
    <source>
        <strain evidence="1">M133</strain>
    </source>
</reference>
<accession>A0A8A4TU02</accession>
<dbReference type="Gene3D" id="3.40.50.1360">
    <property type="match status" value="1"/>
</dbReference>
<dbReference type="PANTHER" id="PTHR42892:SF1">
    <property type="entry name" value="GLUCOSAMINE-6-PHOSPHATE ISOMERASE"/>
    <property type="match status" value="1"/>
</dbReference>
<name>A0A8A4TU02_SULCO</name>
<dbReference type="InterPro" id="IPR024078">
    <property type="entry name" value="LmbE-like_dom_sf"/>
</dbReference>
<evidence type="ECO:0000313" key="2">
    <source>
        <dbReference type="Proteomes" id="UP000663929"/>
    </source>
</evidence>
<dbReference type="GO" id="GO:0004342">
    <property type="term" value="F:glucosamine-6-phosphate deaminase activity"/>
    <property type="evidence" value="ECO:0007669"/>
    <property type="project" value="InterPro"/>
</dbReference>
<protein>
    <recommendedName>
        <fullName evidence="3">Glucosamine-6-phosphate deaminase</fullName>
    </recommendedName>
</protein>
<dbReference type="SUPFAM" id="SSF102588">
    <property type="entry name" value="LmbE-like"/>
    <property type="match status" value="1"/>
</dbReference>
<dbReference type="RefSeq" id="WP_237383542.1">
    <property type="nucleotide sequence ID" value="NZ_CP071793.1"/>
</dbReference>
<dbReference type="PANTHER" id="PTHR42892">
    <property type="entry name" value="GLUCOSAMINE-6-PHOSPHATE DEAMINASE-LIKE PROTEIN BT_0258-RELATED"/>
    <property type="match status" value="1"/>
</dbReference>
<evidence type="ECO:0000313" key="1">
    <source>
        <dbReference type="EMBL" id="QTD53439.1"/>
    </source>
</evidence>
<evidence type="ECO:0008006" key="3">
    <source>
        <dbReference type="Google" id="ProtNLM"/>
    </source>
</evidence>
<dbReference type="PROSITE" id="PS01161">
    <property type="entry name" value="GLC_GALNAC_ISOMERASE"/>
    <property type="match status" value="1"/>
</dbReference>
<dbReference type="InterPro" id="IPR018321">
    <property type="entry name" value="Glucosamine6P_isomerase_CS"/>
</dbReference>
<gene>
    <name evidence="1" type="ORF">J3U87_13375</name>
</gene>
<sequence length="784" mass="89057">MSNPHLDRPDLSAVERTLMERGGQADRYAPREKIRTLVVEHFPMLGKVTALRFLEWAQRNPDWSVALPTGKTPEHFIKWTQRILRDWDRAEVRRILETHGLDPARKPDLSRLHFIQIDDFYPIHGWQQNSFFHYVNRFYLGGFGFDPKKALLIDPDKIGLDPGEDLDQVWPEGQVDLSLRTRAPRTALQRRQQRLLAEVDEFCYRYEERIRELGGVGFFLGGIGPDGHIGFNVRGSDHLSTTRLCETNYETQAAAASDLGGIEISSARLVITIGLGTITWCPETTALVIAAGEAKAAIVQRAIESEPSNQVPASVLHKLDNACFYVTKGAARLLTERRHHQLETPETWDDTTQRSLVIDAALNAGCSLAQTGHEQIERLRSGSLLLERLERPVVEACDGAASFLKESLNRALATPCGETFLHTAPHHDDIMLGYLPYLAQFVQDPANSHRFQYLTSGFNAVTNGFMVDRCNWASALLRNPEWRAGAQAYLAPDRREHREAEVQMFLDALGAEDATGAARSAVGARLLACVAEIYGEPDPEALEHRIDALRHYFLTTYPGKKDEPEVQKLKGMLREWEAEVLWGHLGFGLDTIHHARLGFYKGDIFTEEPEINRDVLPVLEEIRRVQPSVVTVAFDPEGSGPDTHYKVMQAVAAALRLYRDETGRNDIRIWGYRNVWYRFHPAEADLVVPVSLGQMAELHRLFLDSFASQREASFPSYEHQGPFSELARQIQVEQYRQIRTLLGESFLRRHPDPRVRAARGFLFVRVMELDEFFEKTRELKKSIE</sequence>
<dbReference type="Gene3D" id="3.40.50.10320">
    <property type="entry name" value="LmbE-like"/>
    <property type="match status" value="1"/>
</dbReference>